<keyword evidence="1" id="KW-0472">Membrane</keyword>
<organism evidence="2 3">
    <name type="scientific">Actinomadura sediminis</name>
    <dbReference type="NCBI Taxonomy" id="1038904"/>
    <lineage>
        <taxon>Bacteria</taxon>
        <taxon>Bacillati</taxon>
        <taxon>Actinomycetota</taxon>
        <taxon>Actinomycetes</taxon>
        <taxon>Streptosporangiales</taxon>
        <taxon>Thermomonosporaceae</taxon>
        <taxon>Actinomadura</taxon>
    </lineage>
</organism>
<keyword evidence="3" id="KW-1185">Reference proteome</keyword>
<feature type="transmembrane region" description="Helical" evidence="1">
    <location>
        <begin position="86"/>
        <end position="111"/>
    </location>
</feature>
<feature type="transmembrane region" description="Helical" evidence="1">
    <location>
        <begin position="117"/>
        <end position="138"/>
    </location>
</feature>
<dbReference type="EMBL" id="JBHTJA010000169">
    <property type="protein sequence ID" value="MFD0905812.1"/>
    <property type="molecule type" value="Genomic_DNA"/>
</dbReference>
<protein>
    <recommendedName>
        <fullName evidence="4">Integral membrane protein</fullName>
    </recommendedName>
</protein>
<evidence type="ECO:0000313" key="3">
    <source>
        <dbReference type="Proteomes" id="UP001596972"/>
    </source>
</evidence>
<gene>
    <name evidence="2" type="ORF">ACFQ11_35935</name>
</gene>
<evidence type="ECO:0000256" key="1">
    <source>
        <dbReference type="SAM" id="Phobius"/>
    </source>
</evidence>
<feature type="transmembrane region" description="Helical" evidence="1">
    <location>
        <begin position="62"/>
        <end position="79"/>
    </location>
</feature>
<dbReference type="RefSeq" id="WP_378307098.1">
    <property type="nucleotide sequence ID" value="NZ_JBHTJA010000169.1"/>
</dbReference>
<evidence type="ECO:0000313" key="2">
    <source>
        <dbReference type="EMBL" id="MFD0905812.1"/>
    </source>
</evidence>
<keyword evidence="1" id="KW-1133">Transmembrane helix</keyword>
<dbReference type="Proteomes" id="UP001596972">
    <property type="component" value="Unassembled WGS sequence"/>
</dbReference>
<comment type="caution">
    <text evidence="2">The sequence shown here is derived from an EMBL/GenBank/DDBJ whole genome shotgun (WGS) entry which is preliminary data.</text>
</comment>
<sequence length="143" mass="14607">MTTTRSATENRPARGLLADGARLLRLALRLDAGVTAVNGLAYLALAGPVEDLIGLDPGPGRAIGAFLLGYAALVWAVSVPARPNRLAVTAVVETNLLWAVLSVAAVALGWFSLTTAGAVWAVLQAVAVAGFAAVQYTASRRGA</sequence>
<evidence type="ECO:0008006" key="4">
    <source>
        <dbReference type="Google" id="ProtNLM"/>
    </source>
</evidence>
<name>A0ABW3F3E1_9ACTN</name>
<reference evidence="3" key="1">
    <citation type="journal article" date="2019" name="Int. J. Syst. Evol. Microbiol.">
        <title>The Global Catalogue of Microorganisms (GCM) 10K type strain sequencing project: providing services to taxonomists for standard genome sequencing and annotation.</title>
        <authorList>
            <consortium name="The Broad Institute Genomics Platform"/>
            <consortium name="The Broad Institute Genome Sequencing Center for Infectious Disease"/>
            <person name="Wu L."/>
            <person name="Ma J."/>
        </authorList>
    </citation>
    <scope>NUCLEOTIDE SEQUENCE [LARGE SCALE GENOMIC DNA]</scope>
    <source>
        <strain evidence="3">JCM 31202</strain>
    </source>
</reference>
<keyword evidence="1" id="KW-0812">Transmembrane</keyword>
<accession>A0ABW3F3E1</accession>
<proteinExistence type="predicted"/>